<organism evidence="1 2">
    <name type="scientific">Treponema bryantii</name>
    <dbReference type="NCBI Taxonomy" id="163"/>
    <lineage>
        <taxon>Bacteria</taxon>
        <taxon>Pseudomonadati</taxon>
        <taxon>Spirochaetota</taxon>
        <taxon>Spirochaetia</taxon>
        <taxon>Spirochaetales</taxon>
        <taxon>Treponemataceae</taxon>
        <taxon>Treponema</taxon>
    </lineage>
</organism>
<dbReference type="EMBL" id="FOFU01000005">
    <property type="protein sequence ID" value="SEQ51058.1"/>
    <property type="molecule type" value="Genomic_DNA"/>
</dbReference>
<protein>
    <submittedName>
        <fullName evidence="1">Uncharacterized protein</fullName>
    </submittedName>
</protein>
<evidence type="ECO:0000313" key="2">
    <source>
        <dbReference type="Proteomes" id="UP000182360"/>
    </source>
</evidence>
<dbReference type="AlphaFoldDB" id="A0A1H9GM96"/>
<reference evidence="1 2" key="1">
    <citation type="submission" date="2016-10" db="EMBL/GenBank/DDBJ databases">
        <authorList>
            <person name="de Groot N.N."/>
        </authorList>
    </citation>
    <scope>NUCLEOTIDE SEQUENCE [LARGE SCALE GENOMIC DNA]</scope>
    <source>
        <strain evidence="1 2">B25</strain>
    </source>
</reference>
<sequence length="114" mass="13427">MNNEIDFYTVLQSVKKSFLEELQKYPSKSYKKEILIDNNKCYRAIFELENCMGELIVDIPEYAPYRYVNLNVLSTYANEISTIFCWYDSKSDSLESITNKIKEGLEKAFQYSLT</sequence>
<accession>A0A1H9GM96</accession>
<dbReference type="Proteomes" id="UP000182360">
    <property type="component" value="Unassembled WGS sequence"/>
</dbReference>
<name>A0A1H9GM96_9SPIR</name>
<evidence type="ECO:0000313" key="1">
    <source>
        <dbReference type="EMBL" id="SEQ51058.1"/>
    </source>
</evidence>
<gene>
    <name evidence="1" type="ORF">SAMN04487977_10553</name>
</gene>
<dbReference type="OrthoDB" id="2082577at2"/>
<keyword evidence="2" id="KW-1185">Reference proteome</keyword>
<dbReference type="RefSeq" id="WP_074643695.1">
    <property type="nucleotide sequence ID" value="NZ_FOFU01000005.1"/>
</dbReference>
<proteinExistence type="predicted"/>